<organism evidence="1 2">
    <name type="scientific">Populus alba</name>
    <name type="common">White poplar</name>
    <dbReference type="NCBI Taxonomy" id="43335"/>
    <lineage>
        <taxon>Eukaryota</taxon>
        <taxon>Viridiplantae</taxon>
        <taxon>Streptophyta</taxon>
        <taxon>Embryophyta</taxon>
        <taxon>Tracheophyta</taxon>
        <taxon>Spermatophyta</taxon>
        <taxon>Magnoliopsida</taxon>
        <taxon>eudicotyledons</taxon>
        <taxon>Gunneridae</taxon>
        <taxon>Pentapetalae</taxon>
        <taxon>rosids</taxon>
        <taxon>fabids</taxon>
        <taxon>Malpighiales</taxon>
        <taxon>Salicaceae</taxon>
        <taxon>Saliceae</taxon>
        <taxon>Populus</taxon>
    </lineage>
</organism>
<evidence type="ECO:0000313" key="2">
    <source>
        <dbReference type="Proteomes" id="UP000309997"/>
    </source>
</evidence>
<accession>A0ACC4AU84</accession>
<comment type="caution">
    <text evidence="1">The sequence shown here is derived from an EMBL/GenBank/DDBJ whole genome shotgun (WGS) entry which is preliminary data.</text>
</comment>
<proteinExistence type="predicted"/>
<evidence type="ECO:0000313" key="1">
    <source>
        <dbReference type="EMBL" id="KAL3569343.1"/>
    </source>
</evidence>
<keyword evidence="2" id="KW-1185">Reference proteome</keyword>
<sequence>MLFFIIIFFVEIETEIWVLRREHGGGFLRTEMVKPGVMVIVIVEMGRPRGIRGFVWFRRRSVWVWIHDGLSLLCPPAECLLKVCGEMVYRHSRIEREDFSALSLLHDYEGGREGYNHYHSSPMVNAWHEIKREENSVFVTCIPSLGESAVRNPEIFSPPFPMSRGMR</sequence>
<dbReference type="Proteomes" id="UP000309997">
    <property type="component" value="Unassembled WGS sequence"/>
</dbReference>
<gene>
    <name evidence="1" type="ORF">D5086_029233</name>
</gene>
<reference evidence="1 2" key="1">
    <citation type="journal article" date="2024" name="Plant Biotechnol. J.">
        <title>Genome and CRISPR/Cas9 system of a widespread forest tree (Populus alba) in the world.</title>
        <authorList>
            <person name="Liu Y.J."/>
            <person name="Jiang P.F."/>
            <person name="Han X.M."/>
            <person name="Li X.Y."/>
            <person name="Wang H.M."/>
            <person name="Wang Y.J."/>
            <person name="Wang X.X."/>
            <person name="Zeng Q.Y."/>
        </authorList>
    </citation>
    <scope>NUCLEOTIDE SEQUENCE [LARGE SCALE GENOMIC DNA]</scope>
    <source>
        <strain evidence="2">cv. PAL-ZL1</strain>
    </source>
</reference>
<name>A0ACC4AU84_POPAL</name>
<dbReference type="EMBL" id="RCHU02000016">
    <property type="protein sequence ID" value="KAL3569343.1"/>
    <property type="molecule type" value="Genomic_DNA"/>
</dbReference>
<protein>
    <submittedName>
        <fullName evidence="1">Uncharacterized protein</fullName>
    </submittedName>
</protein>